<evidence type="ECO:0000313" key="2">
    <source>
        <dbReference type="Proteomes" id="UP001529510"/>
    </source>
</evidence>
<protein>
    <submittedName>
        <fullName evidence="1">Uncharacterized protein</fullName>
    </submittedName>
</protein>
<name>A0ABD0Q760_CIRMR</name>
<dbReference type="AlphaFoldDB" id="A0ABD0Q760"/>
<keyword evidence="2" id="KW-1185">Reference proteome</keyword>
<gene>
    <name evidence="1" type="ORF">M9458_021483</name>
</gene>
<dbReference type="Proteomes" id="UP001529510">
    <property type="component" value="Unassembled WGS sequence"/>
</dbReference>
<feature type="non-terminal residue" evidence="1">
    <location>
        <position position="1"/>
    </location>
</feature>
<comment type="caution">
    <text evidence="1">The sequence shown here is derived from an EMBL/GenBank/DDBJ whole genome shotgun (WGS) entry which is preliminary data.</text>
</comment>
<accession>A0ABD0Q760</accession>
<proteinExistence type="predicted"/>
<sequence>PASAQPRVVARGCNVSAYVRNLDVPLQSFHYDVTYGNRPMEKATTLRPRYARAQ</sequence>
<reference evidence="1 2" key="1">
    <citation type="submission" date="2024-05" db="EMBL/GenBank/DDBJ databases">
        <title>Genome sequencing and assembly of Indian major carp, Cirrhinus mrigala (Hamilton, 1822).</title>
        <authorList>
            <person name="Mohindra V."/>
            <person name="Chowdhury L.M."/>
            <person name="Lal K."/>
            <person name="Jena J.K."/>
        </authorList>
    </citation>
    <scope>NUCLEOTIDE SEQUENCE [LARGE SCALE GENOMIC DNA]</scope>
    <source>
        <strain evidence="1">CM1030</strain>
        <tissue evidence="1">Blood</tissue>
    </source>
</reference>
<feature type="non-terminal residue" evidence="1">
    <location>
        <position position="54"/>
    </location>
</feature>
<evidence type="ECO:0000313" key="1">
    <source>
        <dbReference type="EMBL" id="KAL0182108.1"/>
    </source>
</evidence>
<dbReference type="EMBL" id="JAMKFB020000010">
    <property type="protein sequence ID" value="KAL0182108.1"/>
    <property type="molecule type" value="Genomic_DNA"/>
</dbReference>
<organism evidence="1 2">
    <name type="scientific">Cirrhinus mrigala</name>
    <name type="common">Mrigala</name>
    <dbReference type="NCBI Taxonomy" id="683832"/>
    <lineage>
        <taxon>Eukaryota</taxon>
        <taxon>Metazoa</taxon>
        <taxon>Chordata</taxon>
        <taxon>Craniata</taxon>
        <taxon>Vertebrata</taxon>
        <taxon>Euteleostomi</taxon>
        <taxon>Actinopterygii</taxon>
        <taxon>Neopterygii</taxon>
        <taxon>Teleostei</taxon>
        <taxon>Ostariophysi</taxon>
        <taxon>Cypriniformes</taxon>
        <taxon>Cyprinidae</taxon>
        <taxon>Labeoninae</taxon>
        <taxon>Labeonini</taxon>
        <taxon>Cirrhinus</taxon>
    </lineage>
</organism>